<protein>
    <submittedName>
        <fullName evidence="2">Lysophospholipase L1-like esterase</fullName>
    </submittedName>
</protein>
<reference evidence="2 3" key="1">
    <citation type="journal article" date="2018" name="Sci. Adv.">
        <title>Multi-heme cytochromes provide a pathway for survival in energy-limited environments.</title>
        <authorList>
            <person name="Deng X."/>
            <person name="Dohmae N."/>
            <person name="Nealson K.H."/>
            <person name="Hashimoto K."/>
            <person name="Okamoto A."/>
        </authorList>
    </citation>
    <scope>NUCLEOTIDE SEQUENCE [LARGE SCALE GENOMIC DNA]</scope>
    <source>
        <strain evidence="2 3">IS5</strain>
    </source>
</reference>
<dbReference type="KEGG" id="dfl:DFE_3037"/>
<evidence type="ECO:0000313" key="3">
    <source>
        <dbReference type="Proteomes" id="UP000269883"/>
    </source>
</evidence>
<dbReference type="Proteomes" id="UP000269883">
    <property type="component" value="Chromosome"/>
</dbReference>
<dbReference type="InterPro" id="IPR036514">
    <property type="entry name" value="SGNH_hydro_sf"/>
</dbReference>
<dbReference type="InterPro" id="IPR013830">
    <property type="entry name" value="SGNH_hydro"/>
</dbReference>
<dbReference type="AlphaFoldDB" id="A0A2Z6B2S7"/>
<accession>A0A2Z6B2S7</accession>
<organism evidence="2 3">
    <name type="scientific">Desulfovibrio ferrophilus</name>
    <dbReference type="NCBI Taxonomy" id="241368"/>
    <lineage>
        <taxon>Bacteria</taxon>
        <taxon>Pseudomonadati</taxon>
        <taxon>Thermodesulfobacteriota</taxon>
        <taxon>Desulfovibrionia</taxon>
        <taxon>Desulfovibrionales</taxon>
        <taxon>Desulfovibrionaceae</taxon>
        <taxon>Desulfovibrio</taxon>
    </lineage>
</organism>
<proteinExistence type="predicted"/>
<evidence type="ECO:0000313" key="2">
    <source>
        <dbReference type="EMBL" id="BBD09763.1"/>
    </source>
</evidence>
<dbReference type="SUPFAM" id="SSF52266">
    <property type="entry name" value="SGNH hydrolase"/>
    <property type="match status" value="1"/>
</dbReference>
<dbReference type="EMBL" id="AP017378">
    <property type="protein sequence ID" value="BBD09763.1"/>
    <property type="molecule type" value="Genomic_DNA"/>
</dbReference>
<sequence>MVICFFGDSLVNGTGDSACLGWAGRICVPLMASGRTLTYYNLGVRKQATREILPRWEGEFEQRRLEGFESRLVFAFGTADTAILDGRRHVPLDETRDNAHAILSRATGLAPVLFVGPPPVADESHTARNREINSVLGTVCAELGVPYLDVFSRLAASDGYLQDVRRNDGVHPTGFGYGLISEMVSGWPGWQEWFV</sequence>
<dbReference type="RefSeq" id="WP_126380783.1">
    <property type="nucleotide sequence ID" value="NZ_AP017378.1"/>
</dbReference>
<dbReference type="Pfam" id="PF13472">
    <property type="entry name" value="Lipase_GDSL_2"/>
    <property type="match status" value="1"/>
</dbReference>
<name>A0A2Z6B2S7_9BACT</name>
<evidence type="ECO:0000259" key="1">
    <source>
        <dbReference type="Pfam" id="PF13472"/>
    </source>
</evidence>
<dbReference type="OrthoDB" id="5196031at2"/>
<dbReference type="GO" id="GO:0016788">
    <property type="term" value="F:hydrolase activity, acting on ester bonds"/>
    <property type="evidence" value="ECO:0007669"/>
    <property type="project" value="UniProtKB-ARBA"/>
</dbReference>
<keyword evidence="3" id="KW-1185">Reference proteome</keyword>
<dbReference type="Gene3D" id="3.40.50.1110">
    <property type="entry name" value="SGNH hydrolase"/>
    <property type="match status" value="1"/>
</dbReference>
<gene>
    <name evidence="2" type="ORF">DFE_3037</name>
</gene>
<feature type="domain" description="SGNH hydrolase-type esterase" evidence="1">
    <location>
        <begin position="5"/>
        <end position="178"/>
    </location>
</feature>